<dbReference type="SMART" id="SM00220">
    <property type="entry name" value="S_TKc"/>
    <property type="match status" value="1"/>
</dbReference>
<evidence type="ECO:0000256" key="5">
    <source>
        <dbReference type="ARBA" id="ARBA00022777"/>
    </source>
</evidence>
<dbReference type="Gene3D" id="3.30.200.20">
    <property type="entry name" value="Phosphorylase Kinase, domain 1"/>
    <property type="match status" value="1"/>
</dbReference>
<gene>
    <name evidence="10" type="ORF">GON03_10925</name>
</gene>
<evidence type="ECO:0000256" key="3">
    <source>
        <dbReference type="ARBA" id="ARBA00022679"/>
    </source>
</evidence>
<name>A0A6L6XQV5_9ACTN</name>
<accession>A0A6L6XQV5</accession>
<dbReference type="Gene3D" id="1.10.510.10">
    <property type="entry name" value="Transferase(Phosphotransferase) domain 1"/>
    <property type="match status" value="1"/>
</dbReference>
<evidence type="ECO:0000256" key="4">
    <source>
        <dbReference type="ARBA" id="ARBA00022741"/>
    </source>
</evidence>
<sequence>MPMPARLGRYAVRRRIGSGAFATVWLAFDEQLDSPVAIKVLAENWTEDLQVRQRFLEEGRFLRKVESPHVVTVYDAGELDDGRPYLVMSYADQGTLADRLEVDGLTPAQAFEVVRQIGTGLQTLHDRGVLHRDLKPANVLFRTVDGRVRAMVGDLGLGKSMEVSSRLTVIAGTPSFVAPEQAQGEALDARADLYSLAALTYLLLSGRAAYSHATLAAASAPGPPPPLSTPDRPVPAEVEAVVRRGLAVDREERWPDVATYLAALGAALGPVGADAPEPWLPVDPHLTQPGAAPSRAAPGSPLPEPVPPRRRRRWAAATAACLVVLAGAAAAGYVAAGDPPATETVDDSTGALTVTVPSAWDAAVATDEWQPPDQHDDYPALSVGTTPDWREQPGAEGVFLGVLPQSELPDHVPGHPECEVAHPPVEGSDAMTVVYTGCPEGDVIAERVVQVAANRLLWVQIRTGSMAAANRVLDGVETHGFG</sequence>
<evidence type="ECO:0000256" key="6">
    <source>
        <dbReference type="ARBA" id="ARBA00022840"/>
    </source>
</evidence>
<keyword evidence="5 10" id="KW-0418">Kinase</keyword>
<dbReference type="Pfam" id="PF00069">
    <property type="entry name" value="Pkinase"/>
    <property type="match status" value="1"/>
</dbReference>
<keyword evidence="11" id="KW-1185">Reference proteome</keyword>
<dbReference type="PROSITE" id="PS00108">
    <property type="entry name" value="PROTEIN_KINASE_ST"/>
    <property type="match status" value="1"/>
</dbReference>
<dbReference type="InterPro" id="IPR000719">
    <property type="entry name" value="Prot_kinase_dom"/>
</dbReference>
<evidence type="ECO:0000256" key="8">
    <source>
        <dbReference type="SAM" id="MobiDB-lite"/>
    </source>
</evidence>
<keyword evidence="3" id="KW-0808">Transferase</keyword>
<dbReference type="PROSITE" id="PS50011">
    <property type="entry name" value="PROTEIN_KINASE_DOM"/>
    <property type="match status" value="1"/>
</dbReference>
<feature type="region of interest" description="Disordered" evidence="8">
    <location>
        <begin position="278"/>
        <end position="311"/>
    </location>
</feature>
<protein>
    <recommendedName>
        <fullName evidence="1">non-specific serine/threonine protein kinase</fullName>
        <ecNumber evidence="1">2.7.11.1</ecNumber>
    </recommendedName>
</protein>
<evidence type="ECO:0000313" key="11">
    <source>
        <dbReference type="Proteomes" id="UP000473525"/>
    </source>
</evidence>
<comment type="caution">
    <text evidence="10">The sequence shown here is derived from an EMBL/GenBank/DDBJ whole genome shotgun (WGS) entry which is preliminary data.</text>
</comment>
<reference evidence="10 11" key="1">
    <citation type="submission" date="2019-12" db="EMBL/GenBank/DDBJ databases">
        <authorList>
            <person name="Huq M.A."/>
        </authorList>
    </citation>
    <scope>NUCLEOTIDE SEQUENCE [LARGE SCALE GENOMIC DNA]</scope>
    <source>
        <strain evidence="10 11">MAH-18</strain>
    </source>
</reference>
<dbReference type="AlphaFoldDB" id="A0A6L6XQV5"/>
<evidence type="ECO:0000259" key="9">
    <source>
        <dbReference type="PROSITE" id="PS50011"/>
    </source>
</evidence>
<feature type="domain" description="Protein kinase" evidence="9">
    <location>
        <begin position="10"/>
        <end position="280"/>
    </location>
</feature>
<dbReference type="EC" id="2.7.11.1" evidence="1"/>
<dbReference type="PROSITE" id="PS00107">
    <property type="entry name" value="PROTEIN_KINASE_ATP"/>
    <property type="match status" value="1"/>
</dbReference>
<dbReference type="GO" id="GO:0004674">
    <property type="term" value="F:protein serine/threonine kinase activity"/>
    <property type="evidence" value="ECO:0007669"/>
    <property type="project" value="UniProtKB-KW"/>
</dbReference>
<dbReference type="InterPro" id="IPR011009">
    <property type="entry name" value="Kinase-like_dom_sf"/>
</dbReference>
<dbReference type="PANTHER" id="PTHR43289:SF6">
    <property type="entry name" value="SERINE_THREONINE-PROTEIN KINASE NEKL-3"/>
    <property type="match status" value="1"/>
</dbReference>
<evidence type="ECO:0000313" key="10">
    <source>
        <dbReference type="EMBL" id="MVQ49694.1"/>
    </source>
</evidence>
<dbReference type="GO" id="GO:0005524">
    <property type="term" value="F:ATP binding"/>
    <property type="evidence" value="ECO:0007669"/>
    <property type="project" value="UniProtKB-UniRule"/>
</dbReference>
<feature type="compositionally biased region" description="Low complexity" evidence="8">
    <location>
        <begin position="289"/>
        <end position="299"/>
    </location>
</feature>
<keyword evidence="4 7" id="KW-0547">Nucleotide-binding</keyword>
<evidence type="ECO:0000256" key="7">
    <source>
        <dbReference type="PROSITE-ProRule" id="PRU10141"/>
    </source>
</evidence>
<keyword evidence="2" id="KW-0723">Serine/threonine-protein kinase</keyword>
<dbReference type="Proteomes" id="UP000473525">
    <property type="component" value="Unassembled WGS sequence"/>
</dbReference>
<organism evidence="10 11">
    <name type="scientific">Nocardioides agri</name>
    <dbReference type="NCBI Taxonomy" id="2682843"/>
    <lineage>
        <taxon>Bacteria</taxon>
        <taxon>Bacillati</taxon>
        <taxon>Actinomycetota</taxon>
        <taxon>Actinomycetes</taxon>
        <taxon>Propionibacteriales</taxon>
        <taxon>Nocardioidaceae</taxon>
        <taxon>Nocardioides</taxon>
    </lineage>
</organism>
<dbReference type="SUPFAM" id="SSF56112">
    <property type="entry name" value="Protein kinase-like (PK-like)"/>
    <property type="match status" value="1"/>
</dbReference>
<dbReference type="EMBL" id="WSEK01000004">
    <property type="protein sequence ID" value="MVQ49694.1"/>
    <property type="molecule type" value="Genomic_DNA"/>
</dbReference>
<feature type="binding site" evidence="7">
    <location>
        <position position="39"/>
    </location>
    <ligand>
        <name>ATP</name>
        <dbReference type="ChEBI" id="CHEBI:30616"/>
    </ligand>
</feature>
<dbReference type="InterPro" id="IPR008271">
    <property type="entry name" value="Ser/Thr_kinase_AS"/>
</dbReference>
<proteinExistence type="predicted"/>
<dbReference type="CDD" id="cd14014">
    <property type="entry name" value="STKc_PknB_like"/>
    <property type="match status" value="1"/>
</dbReference>
<evidence type="ECO:0000256" key="2">
    <source>
        <dbReference type="ARBA" id="ARBA00022527"/>
    </source>
</evidence>
<dbReference type="InterPro" id="IPR017441">
    <property type="entry name" value="Protein_kinase_ATP_BS"/>
</dbReference>
<keyword evidence="6 7" id="KW-0067">ATP-binding</keyword>
<dbReference type="PANTHER" id="PTHR43289">
    <property type="entry name" value="MITOGEN-ACTIVATED PROTEIN KINASE KINASE KINASE 20-RELATED"/>
    <property type="match status" value="1"/>
</dbReference>
<evidence type="ECO:0000256" key="1">
    <source>
        <dbReference type="ARBA" id="ARBA00012513"/>
    </source>
</evidence>